<evidence type="ECO:0000313" key="2">
    <source>
        <dbReference type="Proteomes" id="UP001234297"/>
    </source>
</evidence>
<dbReference type="EMBL" id="CM056817">
    <property type="protein sequence ID" value="KAJ8620919.1"/>
    <property type="molecule type" value="Genomic_DNA"/>
</dbReference>
<organism evidence="1 2">
    <name type="scientific">Persea americana</name>
    <name type="common">Avocado</name>
    <dbReference type="NCBI Taxonomy" id="3435"/>
    <lineage>
        <taxon>Eukaryota</taxon>
        <taxon>Viridiplantae</taxon>
        <taxon>Streptophyta</taxon>
        <taxon>Embryophyta</taxon>
        <taxon>Tracheophyta</taxon>
        <taxon>Spermatophyta</taxon>
        <taxon>Magnoliopsida</taxon>
        <taxon>Magnoliidae</taxon>
        <taxon>Laurales</taxon>
        <taxon>Lauraceae</taxon>
        <taxon>Persea</taxon>
    </lineage>
</organism>
<comment type="caution">
    <text evidence="1">The sequence shown here is derived from an EMBL/GenBank/DDBJ whole genome shotgun (WGS) entry which is preliminary data.</text>
</comment>
<proteinExistence type="predicted"/>
<protein>
    <submittedName>
        <fullName evidence="1">Uncharacterized protein</fullName>
    </submittedName>
</protein>
<sequence>MNVVFITLEASSNFSMQQQLFNLVLFDQTLHSNQMGRSKVTIKFIECQKSRYNTFLKRRKGLNKKAFEFATLCGVDVCMICFGPQGDQQHQPLIWPNDPKEIRRIIKRYEGLNKEEQDRRKLDLMGFLEERIRKLGEELDRKGEGRANMLYPSWDDRLNDLPEEVLRDLLAELDSKLVMVNEKIEFLKENLPGKEVSRDFAPQTYINHMQELAYPNQMQELSLYEKNAMMDVNLMAIQPIQPLQPVPISCVKPLDQIHMPMQLPYNPNVSTFPNFNTSNDNHMLPPVYGCYGDSELEILDNDFMLHSQRESCGDGCSCSFLQFQSSAMEPPPSSSLNSNLQPLQAEEAVFLHQTYHSHQGSSDIKELLIKMNRRRF</sequence>
<gene>
    <name evidence="1" type="ORF">MRB53_029448</name>
</gene>
<dbReference type="Proteomes" id="UP001234297">
    <property type="component" value="Chromosome 9"/>
</dbReference>
<keyword evidence="2" id="KW-1185">Reference proteome</keyword>
<accession>A0ACC2KIH6</accession>
<name>A0ACC2KIH6_PERAE</name>
<reference evidence="1 2" key="1">
    <citation type="journal article" date="2022" name="Hortic Res">
        <title>A haplotype resolved chromosomal level avocado genome allows analysis of novel avocado genes.</title>
        <authorList>
            <person name="Nath O."/>
            <person name="Fletcher S.J."/>
            <person name="Hayward A."/>
            <person name="Shaw L.M."/>
            <person name="Masouleh A.K."/>
            <person name="Furtado A."/>
            <person name="Henry R.J."/>
            <person name="Mitter N."/>
        </authorList>
    </citation>
    <scope>NUCLEOTIDE SEQUENCE [LARGE SCALE GENOMIC DNA]</scope>
    <source>
        <strain evidence="2">cv. Hass</strain>
    </source>
</reference>
<evidence type="ECO:0000313" key="1">
    <source>
        <dbReference type="EMBL" id="KAJ8620919.1"/>
    </source>
</evidence>